<dbReference type="RefSeq" id="XP_040760298.1">
    <property type="nucleotide sequence ID" value="XM_040910921.1"/>
</dbReference>
<evidence type="ECO:0000313" key="3">
    <source>
        <dbReference type="Proteomes" id="UP000076871"/>
    </source>
</evidence>
<dbReference type="EMBL" id="KV427651">
    <property type="protein sequence ID" value="KZT02558.1"/>
    <property type="molecule type" value="Genomic_DNA"/>
</dbReference>
<sequence length="230" mass="26340">MLARYVAYTSHFISSAPKYLSGAWHFLDDIYSTFTHNWAHPLVQATIAGSRKTRSDAVSCKLPLRPFHLLAFSELAHHSGCYDDLLFVTVISCAFYACHRIGELVQPNSRSLYDWRKIIKRASLHFFSSRVQYHLSYRKTDRFYQGTTIIHLPQDRACPVHLLSQYVSWRDHRHEDDSVSTCLWFDQHLFALLDHSFGGHSARAGGATLYASMGLSEDIIQALSRWSSPS</sequence>
<proteinExistence type="predicted"/>
<dbReference type="SUPFAM" id="SSF56349">
    <property type="entry name" value="DNA breaking-rejoining enzymes"/>
    <property type="match status" value="1"/>
</dbReference>
<dbReference type="GeneID" id="63827950"/>
<dbReference type="InterPro" id="IPR013762">
    <property type="entry name" value="Integrase-like_cat_sf"/>
</dbReference>
<dbReference type="InterPro" id="IPR011010">
    <property type="entry name" value="DNA_brk_join_enz"/>
</dbReference>
<dbReference type="GO" id="GO:0003677">
    <property type="term" value="F:DNA binding"/>
    <property type="evidence" value="ECO:0007669"/>
    <property type="project" value="InterPro"/>
</dbReference>
<dbReference type="PANTHER" id="PTHR34605">
    <property type="entry name" value="PHAGE_INTEGRASE DOMAIN-CONTAINING PROTEIN"/>
    <property type="match status" value="1"/>
</dbReference>
<gene>
    <name evidence="2" type="ORF">LAESUDRAFT_738655</name>
</gene>
<evidence type="ECO:0000313" key="2">
    <source>
        <dbReference type="EMBL" id="KZT02558.1"/>
    </source>
</evidence>
<organism evidence="2 3">
    <name type="scientific">Laetiporus sulphureus 93-53</name>
    <dbReference type="NCBI Taxonomy" id="1314785"/>
    <lineage>
        <taxon>Eukaryota</taxon>
        <taxon>Fungi</taxon>
        <taxon>Dikarya</taxon>
        <taxon>Basidiomycota</taxon>
        <taxon>Agaricomycotina</taxon>
        <taxon>Agaricomycetes</taxon>
        <taxon>Polyporales</taxon>
        <taxon>Laetiporus</taxon>
    </lineage>
</organism>
<name>A0A165CCF1_9APHY</name>
<dbReference type="InterPro" id="IPR052925">
    <property type="entry name" value="Phage_Integrase-like_Recomb"/>
</dbReference>
<evidence type="ECO:0000256" key="1">
    <source>
        <dbReference type="ARBA" id="ARBA00023172"/>
    </source>
</evidence>
<dbReference type="Proteomes" id="UP000076871">
    <property type="component" value="Unassembled WGS sequence"/>
</dbReference>
<dbReference type="GO" id="GO:0006310">
    <property type="term" value="P:DNA recombination"/>
    <property type="evidence" value="ECO:0007669"/>
    <property type="project" value="UniProtKB-KW"/>
</dbReference>
<protein>
    <submittedName>
        <fullName evidence="2">Uncharacterized protein</fullName>
    </submittedName>
</protein>
<dbReference type="GO" id="GO:0015074">
    <property type="term" value="P:DNA integration"/>
    <property type="evidence" value="ECO:0007669"/>
    <property type="project" value="InterPro"/>
</dbReference>
<dbReference type="OrthoDB" id="5598396at2759"/>
<dbReference type="Gene3D" id="1.10.443.10">
    <property type="entry name" value="Intergrase catalytic core"/>
    <property type="match status" value="1"/>
</dbReference>
<dbReference type="PANTHER" id="PTHR34605:SF4">
    <property type="entry name" value="DNA ADENINE METHYLTRANSFERASE"/>
    <property type="match status" value="1"/>
</dbReference>
<accession>A0A165CCF1</accession>
<keyword evidence="3" id="KW-1185">Reference proteome</keyword>
<reference evidence="2 3" key="1">
    <citation type="journal article" date="2016" name="Mol. Biol. Evol.">
        <title>Comparative Genomics of Early-Diverging Mushroom-Forming Fungi Provides Insights into the Origins of Lignocellulose Decay Capabilities.</title>
        <authorList>
            <person name="Nagy L.G."/>
            <person name="Riley R."/>
            <person name="Tritt A."/>
            <person name="Adam C."/>
            <person name="Daum C."/>
            <person name="Floudas D."/>
            <person name="Sun H."/>
            <person name="Yadav J.S."/>
            <person name="Pangilinan J."/>
            <person name="Larsson K.H."/>
            <person name="Matsuura K."/>
            <person name="Barry K."/>
            <person name="Labutti K."/>
            <person name="Kuo R."/>
            <person name="Ohm R.A."/>
            <person name="Bhattacharya S.S."/>
            <person name="Shirouzu T."/>
            <person name="Yoshinaga Y."/>
            <person name="Martin F.M."/>
            <person name="Grigoriev I.V."/>
            <person name="Hibbett D.S."/>
        </authorList>
    </citation>
    <scope>NUCLEOTIDE SEQUENCE [LARGE SCALE GENOMIC DNA]</scope>
    <source>
        <strain evidence="2 3">93-53</strain>
    </source>
</reference>
<keyword evidence="1" id="KW-0233">DNA recombination</keyword>
<dbReference type="AlphaFoldDB" id="A0A165CCF1"/>
<dbReference type="InParanoid" id="A0A165CCF1"/>